<dbReference type="Proteomes" id="UP000054166">
    <property type="component" value="Unassembled WGS sequence"/>
</dbReference>
<gene>
    <name evidence="3" type="ORF">PILCRDRAFT_825797</name>
</gene>
<dbReference type="InParanoid" id="A0A0C3BI58"/>
<keyword evidence="4" id="KW-1185">Reference proteome</keyword>
<protein>
    <submittedName>
        <fullName evidence="3">Uncharacterized protein</fullName>
    </submittedName>
</protein>
<feature type="chain" id="PRO_5002172696" evidence="2">
    <location>
        <begin position="19"/>
        <end position="73"/>
    </location>
</feature>
<accession>A0A0C3BI58</accession>
<organism evidence="3 4">
    <name type="scientific">Piloderma croceum (strain F 1598)</name>
    <dbReference type="NCBI Taxonomy" id="765440"/>
    <lineage>
        <taxon>Eukaryota</taxon>
        <taxon>Fungi</taxon>
        <taxon>Dikarya</taxon>
        <taxon>Basidiomycota</taxon>
        <taxon>Agaricomycotina</taxon>
        <taxon>Agaricomycetes</taxon>
        <taxon>Agaricomycetidae</taxon>
        <taxon>Atheliales</taxon>
        <taxon>Atheliaceae</taxon>
        <taxon>Piloderma</taxon>
    </lineage>
</organism>
<dbReference type="HOGENOM" id="CLU_199939_0_0_1"/>
<keyword evidence="2" id="KW-0732">Signal</keyword>
<feature type="signal peptide" evidence="2">
    <location>
        <begin position="1"/>
        <end position="18"/>
    </location>
</feature>
<evidence type="ECO:0000256" key="2">
    <source>
        <dbReference type="SAM" id="SignalP"/>
    </source>
</evidence>
<dbReference type="AlphaFoldDB" id="A0A0C3BI58"/>
<proteinExistence type="predicted"/>
<feature type="region of interest" description="Disordered" evidence="1">
    <location>
        <begin position="48"/>
        <end position="73"/>
    </location>
</feature>
<name>A0A0C3BI58_PILCF</name>
<reference evidence="3 4" key="1">
    <citation type="submission" date="2014-04" db="EMBL/GenBank/DDBJ databases">
        <authorList>
            <consortium name="DOE Joint Genome Institute"/>
            <person name="Kuo A."/>
            <person name="Tarkka M."/>
            <person name="Buscot F."/>
            <person name="Kohler A."/>
            <person name="Nagy L.G."/>
            <person name="Floudas D."/>
            <person name="Copeland A."/>
            <person name="Barry K.W."/>
            <person name="Cichocki N."/>
            <person name="Veneault-Fourrey C."/>
            <person name="LaButti K."/>
            <person name="Lindquist E.A."/>
            <person name="Lipzen A."/>
            <person name="Lundell T."/>
            <person name="Morin E."/>
            <person name="Murat C."/>
            <person name="Sun H."/>
            <person name="Tunlid A."/>
            <person name="Henrissat B."/>
            <person name="Grigoriev I.V."/>
            <person name="Hibbett D.S."/>
            <person name="Martin F."/>
            <person name="Nordberg H.P."/>
            <person name="Cantor M.N."/>
            <person name="Hua S.X."/>
        </authorList>
    </citation>
    <scope>NUCLEOTIDE SEQUENCE [LARGE SCALE GENOMIC DNA]</scope>
    <source>
        <strain evidence="3 4">F 1598</strain>
    </source>
</reference>
<dbReference type="OrthoDB" id="3167181at2759"/>
<sequence>MNFTFVLAILAALLVVGAAPVETNGDRMARGLPPLYPAKLRRGTLVDVAKRGEPSKRATHADAAKRGEPSKWS</sequence>
<evidence type="ECO:0000313" key="4">
    <source>
        <dbReference type="Proteomes" id="UP000054166"/>
    </source>
</evidence>
<evidence type="ECO:0000256" key="1">
    <source>
        <dbReference type="SAM" id="MobiDB-lite"/>
    </source>
</evidence>
<dbReference type="EMBL" id="KN833029">
    <property type="protein sequence ID" value="KIM77042.1"/>
    <property type="molecule type" value="Genomic_DNA"/>
</dbReference>
<evidence type="ECO:0000313" key="3">
    <source>
        <dbReference type="EMBL" id="KIM77042.1"/>
    </source>
</evidence>
<reference evidence="4" key="2">
    <citation type="submission" date="2015-01" db="EMBL/GenBank/DDBJ databases">
        <title>Evolutionary Origins and Diversification of the Mycorrhizal Mutualists.</title>
        <authorList>
            <consortium name="DOE Joint Genome Institute"/>
            <consortium name="Mycorrhizal Genomics Consortium"/>
            <person name="Kohler A."/>
            <person name="Kuo A."/>
            <person name="Nagy L.G."/>
            <person name="Floudas D."/>
            <person name="Copeland A."/>
            <person name="Barry K.W."/>
            <person name="Cichocki N."/>
            <person name="Veneault-Fourrey C."/>
            <person name="LaButti K."/>
            <person name="Lindquist E.A."/>
            <person name="Lipzen A."/>
            <person name="Lundell T."/>
            <person name="Morin E."/>
            <person name="Murat C."/>
            <person name="Riley R."/>
            <person name="Ohm R."/>
            <person name="Sun H."/>
            <person name="Tunlid A."/>
            <person name="Henrissat B."/>
            <person name="Grigoriev I.V."/>
            <person name="Hibbett D.S."/>
            <person name="Martin F."/>
        </authorList>
    </citation>
    <scope>NUCLEOTIDE SEQUENCE [LARGE SCALE GENOMIC DNA]</scope>
    <source>
        <strain evidence="4">F 1598</strain>
    </source>
</reference>